<dbReference type="Proteomes" id="UP000184501">
    <property type="component" value="Unassembled WGS sequence"/>
</dbReference>
<comment type="similarity">
    <text evidence="1">Belongs to the UPF0749 family.</text>
</comment>
<evidence type="ECO:0000256" key="3">
    <source>
        <dbReference type="SAM" id="MobiDB-lite"/>
    </source>
</evidence>
<keyword evidence="4" id="KW-0812">Transmembrane</keyword>
<keyword evidence="6" id="KW-1185">Reference proteome</keyword>
<reference evidence="5 6" key="1">
    <citation type="submission" date="2016-11" db="EMBL/GenBank/DDBJ databases">
        <authorList>
            <person name="Jaros S."/>
            <person name="Januszkiewicz K."/>
            <person name="Wedrychowicz H."/>
        </authorList>
    </citation>
    <scope>NUCLEOTIDE SEQUENCE [LARGE SCALE GENOMIC DNA]</scope>
    <source>
        <strain evidence="5 6">DSM 44523</strain>
    </source>
</reference>
<keyword evidence="2" id="KW-0175">Coiled coil</keyword>
<dbReference type="GO" id="GO:0005886">
    <property type="term" value="C:plasma membrane"/>
    <property type="evidence" value="ECO:0007669"/>
    <property type="project" value="TreeGrafter"/>
</dbReference>
<evidence type="ECO:0000256" key="2">
    <source>
        <dbReference type="SAM" id="Coils"/>
    </source>
</evidence>
<protein>
    <submittedName>
        <fullName evidence="5">Uncharacterized conserved protein YlxW, UPF0749 family</fullName>
    </submittedName>
</protein>
<evidence type="ECO:0000256" key="4">
    <source>
        <dbReference type="SAM" id="Phobius"/>
    </source>
</evidence>
<feature type="transmembrane region" description="Helical" evidence="4">
    <location>
        <begin position="41"/>
        <end position="59"/>
    </location>
</feature>
<proteinExistence type="inferred from homology"/>
<organism evidence="5 6">
    <name type="scientific">Streptoalloteichus hindustanus</name>
    <dbReference type="NCBI Taxonomy" id="2017"/>
    <lineage>
        <taxon>Bacteria</taxon>
        <taxon>Bacillati</taxon>
        <taxon>Actinomycetota</taxon>
        <taxon>Actinomycetes</taxon>
        <taxon>Pseudonocardiales</taxon>
        <taxon>Pseudonocardiaceae</taxon>
        <taxon>Streptoalloteichus</taxon>
    </lineage>
</organism>
<feature type="region of interest" description="Disordered" evidence="3">
    <location>
        <begin position="1"/>
        <end position="34"/>
    </location>
</feature>
<dbReference type="InterPro" id="IPR010273">
    <property type="entry name" value="DUF881"/>
</dbReference>
<keyword evidence="4" id="KW-0472">Membrane</keyword>
<feature type="compositionally biased region" description="Basic and acidic residues" evidence="3">
    <location>
        <begin position="22"/>
        <end position="31"/>
    </location>
</feature>
<dbReference type="EMBL" id="FQVN01000012">
    <property type="protein sequence ID" value="SHG68565.1"/>
    <property type="molecule type" value="Genomic_DNA"/>
</dbReference>
<sequence length="262" mass="27461">MRRVAGTNGRRGGRTNGRGRHHLDPQRRAEARPTGLRAHPVLSGVLIGVLCLALGVALVTQVRRTRAGDTLAEQRPQDLVVLLDGLQQREAALRKEIADSEETLSRLRATGDRAAAAREEAQRRAAALGVLSGTVPAAGPGVRIGLTDPAGKISPEVLLDALQELRAAGAEAVQVGEVRVGVDSAFTGAAGDVRLDGVQLRAPYSVLAIGDPPTLAAALNIPGGVVDTVERSGGKVEVRQADRVEITALRPVRTHKYARPTG</sequence>
<accession>A0A1M5LU97</accession>
<name>A0A1M5LU97_STRHI</name>
<feature type="coiled-coil region" evidence="2">
    <location>
        <begin position="83"/>
        <end position="110"/>
    </location>
</feature>
<dbReference type="Gene3D" id="3.30.70.1880">
    <property type="entry name" value="Protein of unknown function DUF881"/>
    <property type="match status" value="1"/>
</dbReference>
<dbReference type="PANTHER" id="PTHR37313:SF2">
    <property type="entry name" value="UPF0749 PROTEIN YLXX"/>
    <property type="match status" value="1"/>
</dbReference>
<gene>
    <name evidence="5" type="ORF">SAMN05444320_11261</name>
</gene>
<dbReference type="STRING" id="2017.SAMN05444320_11261"/>
<keyword evidence="4" id="KW-1133">Transmembrane helix</keyword>
<dbReference type="PANTHER" id="PTHR37313">
    <property type="entry name" value="UPF0749 PROTEIN RV1825"/>
    <property type="match status" value="1"/>
</dbReference>
<dbReference type="Pfam" id="PF05949">
    <property type="entry name" value="DUF881"/>
    <property type="match status" value="1"/>
</dbReference>
<feature type="compositionally biased region" description="Basic residues" evidence="3">
    <location>
        <begin position="11"/>
        <end position="21"/>
    </location>
</feature>
<evidence type="ECO:0000313" key="6">
    <source>
        <dbReference type="Proteomes" id="UP000184501"/>
    </source>
</evidence>
<evidence type="ECO:0000256" key="1">
    <source>
        <dbReference type="ARBA" id="ARBA00009108"/>
    </source>
</evidence>
<dbReference type="AlphaFoldDB" id="A0A1M5LU97"/>
<evidence type="ECO:0000313" key="5">
    <source>
        <dbReference type="EMBL" id="SHG68565.1"/>
    </source>
</evidence>